<keyword evidence="2" id="KW-1185">Reference proteome</keyword>
<dbReference type="AlphaFoldDB" id="A0AA48L7E1"/>
<dbReference type="Proteomes" id="UP001233271">
    <property type="component" value="Chromosome 5"/>
</dbReference>
<accession>A0AA48L7E1</accession>
<evidence type="ECO:0000313" key="1">
    <source>
        <dbReference type="EMBL" id="BEI93323.1"/>
    </source>
</evidence>
<name>A0AA48L7E1_9TREE</name>
<dbReference type="GeneID" id="85497193"/>
<dbReference type="KEGG" id="ccac:CcaHIS019_0509510"/>
<protein>
    <submittedName>
        <fullName evidence="1">Uncharacterized protein</fullName>
    </submittedName>
</protein>
<dbReference type="RefSeq" id="XP_060458588.1">
    <property type="nucleotide sequence ID" value="XM_060602168.1"/>
</dbReference>
<gene>
    <name evidence="1" type="ORF">CcaverHIS019_0509510</name>
</gene>
<proteinExistence type="predicted"/>
<organism evidence="1 2">
    <name type="scientific">Cutaneotrichosporon cavernicola</name>
    <dbReference type="NCBI Taxonomy" id="279322"/>
    <lineage>
        <taxon>Eukaryota</taxon>
        <taxon>Fungi</taxon>
        <taxon>Dikarya</taxon>
        <taxon>Basidiomycota</taxon>
        <taxon>Agaricomycotina</taxon>
        <taxon>Tremellomycetes</taxon>
        <taxon>Trichosporonales</taxon>
        <taxon>Trichosporonaceae</taxon>
        <taxon>Cutaneotrichosporon</taxon>
    </lineage>
</organism>
<dbReference type="EMBL" id="AP028216">
    <property type="protein sequence ID" value="BEI93323.1"/>
    <property type="molecule type" value="Genomic_DNA"/>
</dbReference>
<sequence>MYGYHPYRQSRAHDMSELGALQERWDIYYRQFHLHSCMHHECIWTDGMWYFPEPGRRATTLHMFAPSRWGPINDYRYYDFYLPSGTMIEHMAWRYIGNGDPNKDWLQDYVAYDLNMVTVDMVVIDPTPLSN</sequence>
<evidence type="ECO:0000313" key="2">
    <source>
        <dbReference type="Proteomes" id="UP001233271"/>
    </source>
</evidence>
<reference evidence="1" key="1">
    <citation type="journal article" date="2023" name="BMC Genomics">
        <title>Chromosome-level genome assemblies of Cutaneotrichosporon spp. (Trichosporonales, Basidiomycota) reveal imbalanced evolution between nucleotide sequences and chromosome synteny.</title>
        <authorList>
            <person name="Kobayashi Y."/>
            <person name="Kayamori A."/>
            <person name="Aoki K."/>
            <person name="Shiwa Y."/>
            <person name="Matsutani M."/>
            <person name="Fujita N."/>
            <person name="Sugita T."/>
            <person name="Iwasaki W."/>
            <person name="Tanaka N."/>
            <person name="Takashima M."/>
        </authorList>
    </citation>
    <scope>NUCLEOTIDE SEQUENCE</scope>
    <source>
        <strain evidence="1">HIS019</strain>
    </source>
</reference>